<protein>
    <recommendedName>
        <fullName evidence="3">WXG100 family type VII secretion target</fullName>
    </recommendedName>
</protein>
<evidence type="ECO:0000313" key="1">
    <source>
        <dbReference type="EMBL" id="NKQ57522.1"/>
    </source>
</evidence>
<evidence type="ECO:0000313" key="2">
    <source>
        <dbReference type="Proteomes" id="UP000715441"/>
    </source>
</evidence>
<proteinExistence type="predicted"/>
<dbReference type="RefSeq" id="WP_168520543.1">
    <property type="nucleotide sequence ID" value="NZ_JAAXLS010000037.1"/>
</dbReference>
<dbReference type="Proteomes" id="UP000715441">
    <property type="component" value="Unassembled WGS sequence"/>
</dbReference>
<name>A0ABX1JCK3_9PSEU</name>
<keyword evidence="2" id="KW-1185">Reference proteome</keyword>
<dbReference type="EMBL" id="JAAXLS010000037">
    <property type="protein sequence ID" value="NKQ57522.1"/>
    <property type="molecule type" value="Genomic_DNA"/>
</dbReference>
<reference evidence="1 2" key="1">
    <citation type="submission" date="2020-04" db="EMBL/GenBank/DDBJ databases">
        <title>Novel species.</title>
        <authorList>
            <person name="Teo W.F.A."/>
            <person name="Lipun K."/>
            <person name="Srisuk N."/>
            <person name="Duangmal K."/>
        </authorList>
    </citation>
    <scope>NUCLEOTIDE SEQUENCE [LARGE SCALE GENOMIC DNA]</scope>
    <source>
        <strain evidence="1 2">K13G38</strain>
    </source>
</reference>
<organism evidence="1 2">
    <name type="scientific">Amycolatopsis acididurans</name>
    <dbReference type="NCBI Taxonomy" id="2724524"/>
    <lineage>
        <taxon>Bacteria</taxon>
        <taxon>Bacillati</taxon>
        <taxon>Actinomycetota</taxon>
        <taxon>Actinomycetes</taxon>
        <taxon>Pseudonocardiales</taxon>
        <taxon>Pseudonocardiaceae</taxon>
        <taxon>Amycolatopsis</taxon>
    </lineage>
</organism>
<accession>A0ABX1JCK3</accession>
<gene>
    <name evidence="1" type="ORF">HFP15_32130</name>
</gene>
<evidence type="ECO:0008006" key="3">
    <source>
        <dbReference type="Google" id="ProtNLM"/>
    </source>
</evidence>
<comment type="caution">
    <text evidence="1">The sequence shown here is derived from an EMBL/GenBank/DDBJ whole genome shotgun (WGS) entry which is preliminary data.</text>
</comment>
<sequence length="285" mass="31295">MTTYADKTELKLDPPEVGNDSLKDQLKNLSPDVQALNWVYEQIRGKDMFTELIEPLTGDFNRMRANGEAWNTVATAIENVSDNLTHNADDLRTHWTHGRAADAFEITYIKGAWFAGCYATAEACRFVKRGFDMLADQSIRVAQAAVNVLQSLIHKLENLATKLIPGGGWAKAGVDAVVDIFQGKVPIVSEVEDAIKLVEAILDLQDTIQKIIDSAKAFFEGLKEIGDAIKQIPTIQSGNDAVAVARQFHQGTEDVNQAKKDFQDGTKQLQGDLDTIQHTAVPSGQ</sequence>